<evidence type="ECO:0000313" key="2">
    <source>
        <dbReference type="EMBL" id="CAG06407.1"/>
    </source>
</evidence>
<dbReference type="EMBL" id="CAAE01014974">
    <property type="protein sequence ID" value="CAG06407.1"/>
    <property type="molecule type" value="Genomic_DNA"/>
</dbReference>
<comment type="caution">
    <text evidence="2">The sequence shown here is derived from an EMBL/GenBank/DDBJ whole genome shotgun (WGS) entry which is preliminary data.</text>
</comment>
<proteinExistence type="predicted"/>
<feature type="region of interest" description="Disordered" evidence="1">
    <location>
        <begin position="72"/>
        <end position="93"/>
    </location>
</feature>
<name>Q4RYX5_TETNG</name>
<feature type="region of interest" description="Disordered" evidence="1">
    <location>
        <begin position="1"/>
        <end position="49"/>
    </location>
</feature>
<protein>
    <submittedName>
        <fullName evidence="2">(spotted green pufferfish) hypothetical protein</fullName>
    </submittedName>
</protein>
<feature type="compositionally biased region" description="Basic and acidic residues" evidence="1">
    <location>
        <begin position="25"/>
        <end position="48"/>
    </location>
</feature>
<gene>
    <name evidence="2" type="ORF">GSTENG00026746001</name>
</gene>
<sequence length="169" mass="19075">MWQDGNEGAAAGVLWRAQWSSGESGPRRGEREVEDKVEDGSDGRESLSRRMAAAGERKWRLHQSRWFGKTAFWGRQGSGKTPLEDQKHSQNHPEGNRMVTVIWEKEAKILPINPPSLRLSESLFIFDSGDPLFCLRDIKQIQLGENNGSRGGLGVPEIQFMYNKHSQGK</sequence>
<dbReference type="AlphaFoldDB" id="Q4RYX5"/>
<accession>Q4RYX5</accession>
<reference evidence="2" key="2">
    <citation type="submission" date="2004-02" db="EMBL/GenBank/DDBJ databases">
        <authorList>
            <consortium name="Genoscope"/>
            <consortium name="Whitehead Institute Centre for Genome Research"/>
        </authorList>
    </citation>
    <scope>NUCLEOTIDE SEQUENCE</scope>
</reference>
<organism evidence="2">
    <name type="scientific">Tetraodon nigroviridis</name>
    <name type="common">Spotted green pufferfish</name>
    <name type="synonym">Chelonodon nigroviridis</name>
    <dbReference type="NCBI Taxonomy" id="99883"/>
    <lineage>
        <taxon>Eukaryota</taxon>
        <taxon>Metazoa</taxon>
        <taxon>Chordata</taxon>
        <taxon>Craniata</taxon>
        <taxon>Vertebrata</taxon>
        <taxon>Euteleostomi</taxon>
        <taxon>Actinopterygii</taxon>
        <taxon>Neopterygii</taxon>
        <taxon>Teleostei</taxon>
        <taxon>Neoteleostei</taxon>
        <taxon>Acanthomorphata</taxon>
        <taxon>Eupercaria</taxon>
        <taxon>Tetraodontiformes</taxon>
        <taxon>Tetradontoidea</taxon>
        <taxon>Tetraodontidae</taxon>
        <taxon>Tetraodon</taxon>
    </lineage>
</organism>
<evidence type="ECO:0000256" key="1">
    <source>
        <dbReference type="SAM" id="MobiDB-lite"/>
    </source>
</evidence>
<dbReference type="KEGG" id="tng:GSTEN00026746G001"/>
<reference evidence="2" key="1">
    <citation type="journal article" date="2004" name="Nature">
        <title>Genome duplication in the teleost fish Tetraodon nigroviridis reveals the early vertebrate proto-karyotype.</title>
        <authorList>
            <person name="Jaillon O."/>
            <person name="Aury J.-M."/>
            <person name="Brunet F."/>
            <person name="Petit J.-L."/>
            <person name="Stange-Thomann N."/>
            <person name="Mauceli E."/>
            <person name="Bouneau L."/>
            <person name="Fischer C."/>
            <person name="Ozouf-Costaz C."/>
            <person name="Bernot A."/>
            <person name="Nicaud S."/>
            <person name="Jaffe D."/>
            <person name="Fisher S."/>
            <person name="Lutfalla G."/>
            <person name="Dossat C."/>
            <person name="Segurens B."/>
            <person name="Dasilva C."/>
            <person name="Salanoubat M."/>
            <person name="Levy M."/>
            <person name="Boudet N."/>
            <person name="Castellano S."/>
            <person name="Anthouard V."/>
            <person name="Jubin C."/>
            <person name="Castelli V."/>
            <person name="Katinka M."/>
            <person name="Vacherie B."/>
            <person name="Biemont C."/>
            <person name="Skalli Z."/>
            <person name="Cattolico L."/>
            <person name="Poulain J."/>
            <person name="De Berardinis V."/>
            <person name="Cruaud C."/>
            <person name="Duprat S."/>
            <person name="Brottier P."/>
            <person name="Coutanceau J.-P."/>
            <person name="Gouzy J."/>
            <person name="Parra G."/>
            <person name="Lardier G."/>
            <person name="Chapple C."/>
            <person name="McKernan K.J."/>
            <person name="McEwan P."/>
            <person name="Bosak S."/>
            <person name="Kellis M."/>
            <person name="Volff J.-N."/>
            <person name="Guigo R."/>
            <person name="Zody M.C."/>
            <person name="Mesirov J."/>
            <person name="Lindblad-Toh K."/>
            <person name="Birren B."/>
            <person name="Nusbaum C."/>
            <person name="Kahn D."/>
            <person name="Robinson-Rechavi M."/>
            <person name="Laudet V."/>
            <person name="Schachter V."/>
            <person name="Quetier F."/>
            <person name="Saurin W."/>
            <person name="Scarpelli C."/>
            <person name="Wincker P."/>
            <person name="Lander E.S."/>
            <person name="Weissenbach J."/>
            <person name="Roest Crollius H."/>
        </authorList>
    </citation>
    <scope>NUCLEOTIDE SEQUENCE [LARGE SCALE GENOMIC DNA]</scope>
</reference>